<organism evidence="1 2">
    <name type="scientific">Xylaria flabelliformis</name>
    <dbReference type="NCBI Taxonomy" id="2512241"/>
    <lineage>
        <taxon>Eukaryota</taxon>
        <taxon>Fungi</taxon>
        <taxon>Dikarya</taxon>
        <taxon>Ascomycota</taxon>
        <taxon>Pezizomycotina</taxon>
        <taxon>Sordariomycetes</taxon>
        <taxon>Xylariomycetidae</taxon>
        <taxon>Xylariales</taxon>
        <taxon>Xylariaceae</taxon>
        <taxon>Xylaria</taxon>
    </lineage>
</organism>
<dbReference type="Proteomes" id="UP000319160">
    <property type="component" value="Unassembled WGS sequence"/>
</dbReference>
<dbReference type="SUPFAM" id="SSF54427">
    <property type="entry name" value="NTF2-like"/>
    <property type="match status" value="1"/>
</dbReference>
<accession>A0A553I2T8</accession>
<dbReference type="Gene3D" id="3.10.450.50">
    <property type="match status" value="1"/>
</dbReference>
<dbReference type="EMBL" id="VFLP01000022">
    <property type="protein sequence ID" value="TRX94503.1"/>
    <property type="molecule type" value="Genomic_DNA"/>
</dbReference>
<evidence type="ECO:0008006" key="3">
    <source>
        <dbReference type="Google" id="ProtNLM"/>
    </source>
</evidence>
<keyword evidence="2" id="KW-1185">Reference proteome</keyword>
<sequence>MPALTRADLLAAARAFCDSFAQKKSLDEILSHFATTTTTTMTTTTGDSDEEVVVVHEHGLPQLAPFLGRDFRGVEGAREYFETVGKYLKYEDMRFVEFVVDAGGQDGNGDKDGEGEGEGEGKVAVRGKARFTWNETNQSWDETFVYVLRFDGRGKLVRHNLSIALTFNEPDGSSQNGGSNVAL</sequence>
<proteinExistence type="predicted"/>
<evidence type="ECO:0000313" key="1">
    <source>
        <dbReference type="EMBL" id="TRX94503.1"/>
    </source>
</evidence>
<dbReference type="InterPro" id="IPR032710">
    <property type="entry name" value="NTF2-like_dom_sf"/>
</dbReference>
<dbReference type="AlphaFoldDB" id="A0A553I2T8"/>
<comment type="caution">
    <text evidence="1">The sequence shown here is derived from an EMBL/GenBank/DDBJ whole genome shotgun (WGS) entry which is preliminary data.</text>
</comment>
<gene>
    <name evidence="1" type="ORF">FHL15_004658</name>
</gene>
<reference evidence="2" key="1">
    <citation type="submission" date="2019-06" db="EMBL/GenBank/DDBJ databases">
        <title>Draft genome sequence of the griseofulvin-producing fungus Xylaria cubensis strain G536.</title>
        <authorList>
            <person name="Mead M.E."/>
            <person name="Raja H.A."/>
            <person name="Steenwyk J.L."/>
            <person name="Knowles S.L."/>
            <person name="Oberlies N.H."/>
            <person name="Rokas A."/>
        </authorList>
    </citation>
    <scope>NUCLEOTIDE SEQUENCE [LARGE SCALE GENOMIC DNA]</scope>
    <source>
        <strain evidence="2">G536</strain>
    </source>
</reference>
<evidence type="ECO:0000313" key="2">
    <source>
        <dbReference type="Proteomes" id="UP000319160"/>
    </source>
</evidence>
<dbReference type="OrthoDB" id="3352776at2759"/>
<protein>
    <recommendedName>
        <fullName evidence="3">SnoaL-like domain-containing protein</fullName>
    </recommendedName>
</protein>
<name>A0A553I2T8_9PEZI</name>